<dbReference type="Proteomes" id="UP001597221">
    <property type="component" value="Unassembled WGS sequence"/>
</dbReference>
<dbReference type="PANTHER" id="PTHR43027">
    <property type="entry name" value="DOXORUBICIN RESISTANCE ABC TRANSPORTER PERMEASE PROTEIN DRRC-RELATED"/>
    <property type="match status" value="1"/>
</dbReference>
<feature type="transmembrane region" description="Helical" evidence="5">
    <location>
        <begin position="391"/>
        <end position="413"/>
    </location>
</feature>
<evidence type="ECO:0000256" key="4">
    <source>
        <dbReference type="ARBA" id="ARBA00023136"/>
    </source>
</evidence>
<feature type="transmembrane region" description="Helical" evidence="5">
    <location>
        <begin position="300"/>
        <end position="322"/>
    </location>
</feature>
<feature type="transmembrane region" description="Helical" evidence="5">
    <location>
        <begin position="264"/>
        <end position="288"/>
    </location>
</feature>
<evidence type="ECO:0000259" key="6">
    <source>
        <dbReference type="Pfam" id="PF12698"/>
    </source>
</evidence>
<accession>A0ABW4HP00</accession>
<feature type="transmembrane region" description="Helical" evidence="5">
    <location>
        <begin position="20"/>
        <end position="41"/>
    </location>
</feature>
<feature type="domain" description="ABC-2 type transporter transmembrane" evidence="6">
    <location>
        <begin position="19"/>
        <end position="410"/>
    </location>
</feature>
<protein>
    <submittedName>
        <fullName evidence="7">ABC transporter permease</fullName>
    </submittedName>
</protein>
<dbReference type="Pfam" id="PF12698">
    <property type="entry name" value="ABC2_membrane_3"/>
    <property type="match status" value="1"/>
</dbReference>
<evidence type="ECO:0000256" key="2">
    <source>
        <dbReference type="ARBA" id="ARBA00022692"/>
    </source>
</evidence>
<reference evidence="8" key="1">
    <citation type="journal article" date="2019" name="Int. J. Syst. Evol. Microbiol.">
        <title>The Global Catalogue of Microorganisms (GCM) 10K type strain sequencing project: providing services to taxonomists for standard genome sequencing and annotation.</title>
        <authorList>
            <consortium name="The Broad Institute Genomics Platform"/>
            <consortium name="The Broad Institute Genome Sequencing Center for Infectious Disease"/>
            <person name="Wu L."/>
            <person name="Ma J."/>
        </authorList>
    </citation>
    <scope>NUCLEOTIDE SEQUENCE [LARGE SCALE GENOMIC DNA]</scope>
    <source>
        <strain evidence="8">CGMCC 1.12376</strain>
    </source>
</reference>
<keyword evidence="2 5" id="KW-0812">Transmembrane</keyword>
<name>A0ABW4HP00_9BACI</name>
<dbReference type="InterPro" id="IPR013525">
    <property type="entry name" value="ABC2_TM"/>
</dbReference>
<dbReference type="InterPro" id="IPR052902">
    <property type="entry name" value="ABC-2_transporter"/>
</dbReference>
<dbReference type="RefSeq" id="WP_251512733.1">
    <property type="nucleotide sequence ID" value="NZ_JAMBON010000007.1"/>
</dbReference>
<dbReference type="EMBL" id="JBHUDE010000017">
    <property type="protein sequence ID" value="MFD1606867.1"/>
    <property type="molecule type" value="Genomic_DNA"/>
</dbReference>
<gene>
    <name evidence="7" type="ORF">ACFSBH_04295</name>
</gene>
<dbReference type="PANTHER" id="PTHR43027:SF1">
    <property type="entry name" value="DOXORUBICIN RESISTANCE ABC TRANSPORTER PERMEASE PROTEIN DRRC-RELATED"/>
    <property type="match status" value="1"/>
</dbReference>
<evidence type="ECO:0000256" key="1">
    <source>
        <dbReference type="ARBA" id="ARBA00004141"/>
    </source>
</evidence>
<comment type="caution">
    <text evidence="7">The sequence shown here is derived from an EMBL/GenBank/DDBJ whole genome shotgun (WGS) entry which is preliminary data.</text>
</comment>
<keyword evidence="8" id="KW-1185">Reference proteome</keyword>
<keyword evidence="3 5" id="KW-1133">Transmembrane helix</keyword>
<comment type="subcellular location">
    <subcellularLocation>
        <location evidence="1">Membrane</location>
        <topology evidence="1">Multi-pass membrane protein</topology>
    </subcellularLocation>
</comment>
<evidence type="ECO:0000256" key="5">
    <source>
        <dbReference type="SAM" id="Phobius"/>
    </source>
</evidence>
<dbReference type="Gene3D" id="3.40.1710.10">
    <property type="entry name" value="abc type-2 transporter like domain"/>
    <property type="match status" value="1"/>
</dbReference>
<feature type="transmembrane region" description="Helical" evidence="5">
    <location>
        <begin position="334"/>
        <end position="356"/>
    </location>
</feature>
<evidence type="ECO:0000313" key="8">
    <source>
        <dbReference type="Proteomes" id="UP001597221"/>
    </source>
</evidence>
<proteinExistence type="predicted"/>
<keyword evidence="4 5" id="KW-0472">Membrane</keyword>
<sequence>MDSFFIKDVLVFWRDRKEVLLALLLPIVLIVVLNFAFSSIFGVDDHSTNLEVALIQEDDTAAGIEQFEVLLTGMELSEEEKQSFMQQAALFAPGDIIVSFLQNDDMKEWIHLHDISESEAMTRVENGHLDAIIRIPEGFTYDVLTSLALGETSNASLVIMTEKRSSEVTTLQNIMDQFLRTMNYQFALGSITEGAWTEPDLPTGGREVMENVEPYTMLQYLTVAMTALFALFLSQTVAIKTYTEKREHVFDRIILSNSNPIHFLLGKMFATFCLVWLQMLLTIGVAQIALGVFEGKSMEFWIGFFVMMTIYSLTIAGLAALFTSLALNIKDMNMANGIMSLVVLTFGLIGGGFFPIQGLPEMLQNMGAWVPNGITQIAMIEWIQLSQVENLIPSALLLLGSFVVFFAIGYVTFPKRGRSV</sequence>
<evidence type="ECO:0000313" key="7">
    <source>
        <dbReference type="EMBL" id="MFD1606867.1"/>
    </source>
</evidence>
<organism evidence="7 8">
    <name type="scientific">Oceanobacillus luteolus</name>
    <dbReference type="NCBI Taxonomy" id="1274358"/>
    <lineage>
        <taxon>Bacteria</taxon>
        <taxon>Bacillati</taxon>
        <taxon>Bacillota</taxon>
        <taxon>Bacilli</taxon>
        <taxon>Bacillales</taxon>
        <taxon>Bacillaceae</taxon>
        <taxon>Oceanobacillus</taxon>
    </lineage>
</organism>
<evidence type="ECO:0000256" key="3">
    <source>
        <dbReference type="ARBA" id="ARBA00022989"/>
    </source>
</evidence>
<feature type="transmembrane region" description="Helical" evidence="5">
    <location>
        <begin position="217"/>
        <end position="243"/>
    </location>
</feature>